<keyword evidence="2" id="KW-0012">Acyltransferase</keyword>
<gene>
    <name evidence="2" type="ORF">ACFQHR_10175</name>
</gene>
<dbReference type="PANTHER" id="PTHR31435">
    <property type="entry name" value="PROTEIN NATD1"/>
    <property type="match status" value="1"/>
</dbReference>
<dbReference type="Gene3D" id="3.40.630.30">
    <property type="match status" value="1"/>
</dbReference>
<comment type="caution">
    <text evidence="2">The sequence shown here is derived from an EMBL/GenBank/DDBJ whole genome shotgun (WGS) entry which is preliminary data.</text>
</comment>
<dbReference type="RefSeq" id="WP_204377691.1">
    <property type="nucleotide sequence ID" value="NZ_JBHSYQ010000004.1"/>
</dbReference>
<dbReference type="PROSITE" id="PS51729">
    <property type="entry name" value="GNAT_YJDJ"/>
    <property type="match status" value="1"/>
</dbReference>
<dbReference type="InterPro" id="IPR031165">
    <property type="entry name" value="GNAT_YJDJ"/>
</dbReference>
<dbReference type="Proteomes" id="UP001596405">
    <property type="component" value="Unassembled WGS sequence"/>
</dbReference>
<name>A0ABW2DMU7_9BACT</name>
<evidence type="ECO:0000259" key="1">
    <source>
        <dbReference type="PROSITE" id="PS51729"/>
    </source>
</evidence>
<dbReference type="InterPro" id="IPR045057">
    <property type="entry name" value="Gcn5-rel_NAT"/>
</dbReference>
<dbReference type="GO" id="GO:0016746">
    <property type="term" value="F:acyltransferase activity"/>
    <property type="evidence" value="ECO:0007669"/>
    <property type="project" value="UniProtKB-KW"/>
</dbReference>
<accession>A0ABW2DMU7</accession>
<dbReference type="EMBL" id="JBHSYQ010000004">
    <property type="protein sequence ID" value="MFC6997994.1"/>
    <property type="molecule type" value="Genomic_DNA"/>
</dbReference>
<proteinExistence type="predicted"/>
<dbReference type="InterPro" id="IPR016181">
    <property type="entry name" value="Acyl_CoA_acyltransferase"/>
</dbReference>
<evidence type="ECO:0000313" key="3">
    <source>
        <dbReference type="Proteomes" id="UP001596405"/>
    </source>
</evidence>
<dbReference type="SUPFAM" id="SSF55729">
    <property type="entry name" value="Acyl-CoA N-acyltransferases (Nat)"/>
    <property type="match status" value="1"/>
</dbReference>
<dbReference type="PANTHER" id="PTHR31435:SF10">
    <property type="entry name" value="BSR4717 PROTEIN"/>
    <property type="match status" value="1"/>
</dbReference>
<protein>
    <submittedName>
        <fullName evidence="2">GNAT family N-acetyltransferase</fullName>
        <ecNumber evidence="2">2.3.1.-</ecNumber>
    </submittedName>
</protein>
<dbReference type="Pfam" id="PF14542">
    <property type="entry name" value="Acetyltransf_CG"/>
    <property type="match status" value="1"/>
</dbReference>
<sequence>MQKLVMEHTEVNPAFSGRGVGNALVMAAVAYARAQNIKINPVCPFAKMLFKKDESIRDVLFKERLIVS</sequence>
<feature type="domain" description="N-acetyltransferase" evidence="1">
    <location>
        <begin position="1"/>
        <end position="61"/>
    </location>
</feature>
<evidence type="ECO:0000313" key="2">
    <source>
        <dbReference type="EMBL" id="MFC6997994.1"/>
    </source>
</evidence>
<reference evidence="3" key="1">
    <citation type="journal article" date="2019" name="Int. J. Syst. Evol. Microbiol.">
        <title>The Global Catalogue of Microorganisms (GCM) 10K type strain sequencing project: providing services to taxonomists for standard genome sequencing and annotation.</title>
        <authorList>
            <consortium name="The Broad Institute Genomics Platform"/>
            <consortium name="The Broad Institute Genome Sequencing Center for Infectious Disease"/>
            <person name="Wu L."/>
            <person name="Ma J."/>
        </authorList>
    </citation>
    <scope>NUCLEOTIDE SEQUENCE [LARGE SCALE GENOMIC DNA]</scope>
    <source>
        <strain evidence="3">CGMCC 4.7393</strain>
    </source>
</reference>
<keyword evidence="3" id="KW-1185">Reference proteome</keyword>
<organism evidence="2 3">
    <name type="scientific">Rufibacter roseus</name>
    <dbReference type="NCBI Taxonomy" id="1567108"/>
    <lineage>
        <taxon>Bacteria</taxon>
        <taxon>Pseudomonadati</taxon>
        <taxon>Bacteroidota</taxon>
        <taxon>Cytophagia</taxon>
        <taxon>Cytophagales</taxon>
        <taxon>Hymenobacteraceae</taxon>
        <taxon>Rufibacter</taxon>
    </lineage>
</organism>
<dbReference type="CDD" id="cd04301">
    <property type="entry name" value="NAT_SF"/>
    <property type="match status" value="1"/>
</dbReference>
<keyword evidence="2" id="KW-0808">Transferase</keyword>
<dbReference type="EC" id="2.3.1.-" evidence="2"/>